<dbReference type="GO" id="GO:0004190">
    <property type="term" value="F:aspartic-type endopeptidase activity"/>
    <property type="evidence" value="ECO:0007669"/>
    <property type="project" value="UniProtKB-KW"/>
</dbReference>
<accession>A0AA39L9I3</accession>
<keyword evidence="10" id="KW-1185">Reference proteome</keyword>
<evidence type="ECO:0000256" key="5">
    <source>
        <dbReference type="PIRSR" id="PIRSR601461-1"/>
    </source>
</evidence>
<evidence type="ECO:0000256" key="2">
    <source>
        <dbReference type="ARBA" id="ARBA00022670"/>
    </source>
</evidence>
<evidence type="ECO:0000256" key="3">
    <source>
        <dbReference type="ARBA" id="ARBA00022750"/>
    </source>
</evidence>
<evidence type="ECO:0000256" key="4">
    <source>
        <dbReference type="ARBA" id="ARBA00022801"/>
    </source>
</evidence>
<comment type="similarity">
    <text evidence="1 6">Belongs to the peptidase A1 family.</text>
</comment>
<dbReference type="Pfam" id="PF00026">
    <property type="entry name" value="Asp"/>
    <property type="match status" value="1"/>
</dbReference>
<evidence type="ECO:0000313" key="10">
    <source>
        <dbReference type="Proteomes" id="UP001175261"/>
    </source>
</evidence>
<evidence type="ECO:0000256" key="1">
    <source>
        <dbReference type="ARBA" id="ARBA00007447"/>
    </source>
</evidence>
<keyword evidence="4 6" id="KW-0378">Hydrolase</keyword>
<gene>
    <name evidence="9" type="ORF">NLU13_2648</name>
</gene>
<dbReference type="InterPro" id="IPR034163">
    <property type="entry name" value="Aspergillopepsin-like_cat_dom"/>
</dbReference>
<keyword evidence="2 6" id="KW-0645">Protease</keyword>
<organism evidence="9 10">
    <name type="scientific">Sarocladium strictum</name>
    <name type="common">Black bundle disease fungus</name>
    <name type="synonym">Acremonium strictum</name>
    <dbReference type="NCBI Taxonomy" id="5046"/>
    <lineage>
        <taxon>Eukaryota</taxon>
        <taxon>Fungi</taxon>
        <taxon>Dikarya</taxon>
        <taxon>Ascomycota</taxon>
        <taxon>Pezizomycotina</taxon>
        <taxon>Sordariomycetes</taxon>
        <taxon>Hypocreomycetidae</taxon>
        <taxon>Hypocreales</taxon>
        <taxon>Sarocladiaceae</taxon>
        <taxon>Sarocladium</taxon>
    </lineage>
</organism>
<dbReference type="PROSITE" id="PS00141">
    <property type="entry name" value="ASP_PROTEASE"/>
    <property type="match status" value="1"/>
</dbReference>
<feature type="signal peptide" evidence="7">
    <location>
        <begin position="1"/>
        <end position="19"/>
    </location>
</feature>
<dbReference type="EMBL" id="JAPDFR010000002">
    <property type="protein sequence ID" value="KAK0389072.1"/>
    <property type="molecule type" value="Genomic_DNA"/>
</dbReference>
<name>A0AA39L9I3_SARSR</name>
<dbReference type="InterPro" id="IPR001969">
    <property type="entry name" value="Aspartic_peptidase_AS"/>
</dbReference>
<dbReference type="GO" id="GO:0006508">
    <property type="term" value="P:proteolysis"/>
    <property type="evidence" value="ECO:0007669"/>
    <property type="project" value="UniProtKB-KW"/>
</dbReference>
<dbReference type="SUPFAM" id="SSF50630">
    <property type="entry name" value="Acid proteases"/>
    <property type="match status" value="1"/>
</dbReference>
<evidence type="ECO:0000256" key="6">
    <source>
        <dbReference type="RuleBase" id="RU000454"/>
    </source>
</evidence>
<dbReference type="PROSITE" id="PS51257">
    <property type="entry name" value="PROKAR_LIPOPROTEIN"/>
    <property type="match status" value="1"/>
</dbReference>
<dbReference type="PANTHER" id="PTHR47966:SF2">
    <property type="entry name" value="ASPERGILLOPEPSIN-1-RELATED"/>
    <property type="match status" value="1"/>
</dbReference>
<reference evidence="9" key="1">
    <citation type="submission" date="2022-10" db="EMBL/GenBank/DDBJ databases">
        <title>Determination and structural analysis of whole genome sequence of Sarocladium strictum F4-1.</title>
        <authorList>
            <person name="Hu L."/>
            <person name="Jiang Y."/>
        </authorList>
    </citation>
    <scope>NUCLEOTIDE SEQUENCE</scope>
    <source>
        <strain evidence="9">F4-1</strain>
    </source>
</reference>
<evidence type="ECO:0000256" key="7">
    <source>
        <dbReference type="SAM" id="SignalP"/>
    </source>
</evidence>
<proteinExistence type="inferred from homology"/>
<dbReference type="FunFam" id="2.40.70.10:FF:000026">
    <property type="entry name" value="Endothiapepsin"/>
    <property type="match status" value="1"/>
</dbReference>
<keyword evidence="7" id="KW-0732">Signal</keyword>
<dbReference type="Proteomes" id="UP001175261">
    <property type="component" value="Unassembled WGS sequence"/>
</dbReference>
<dbReference type="PROSITE" id="PS51767">
    <property type="entry name" value="PEPTIDASE_A1"/>
    <property type="match status" value="1"/>
</dbReference>
<feature type="active site" evidence="5">
    <location>
        <position position="311"/>
    </location>
</feature>
<evidence type="ECO:0000313" key="9">
    <source>
        <dbReference type="EMBL" id="KAK0389072.1"/>
    </source>
</evidence>
<feature type="domain" description="Peptidase A1" evidence="8">
    <location>
        <begin position="107"/>
        <end position="417"/>
    </location>
</feature>
<dbReference type="AlphaFoldDB" id="A0AA39L9I3"/>
<dbReference type="InterPro" id="IPR021109">
    <property type="entry name" value="Peptidase_aspartic_dom_sf"/>
</dbReference>
<dbReference type="PRINTS" id="PR00792">
    <property type="entry name" value="PEPSIN"/>
</dbReference>
<dbReference type="PANTHER" id="PTHR47966">
    <property type="entry name" value="BETA-SITE APP-CLEAVING ENZYME, ISOFORM A-RELATED"/>
    <property type="match status" value="1"/>
</dbReference>
<sequence>MKISLTTFAIAQLAGLASCAPGSDLEGRKTNTFSLKQVKNEKFRAIDAPTALLDVYAKYGKPIPKAMQKAMEINPDLSLKFKNRLAAAGSVTASVPNYPAPYYDSQYVVPVQIGTPPQNMYLNLDTGSADFWVFSTDTYAPLVRGHTLYRPKNSSTSKRLKGQSWSVLYGDGASAGGIVYTDKVSLGATSFNTQAIQSAVQVSAAISADSFASGILGMGRTKANTVRPTQQRTYIENIQSELREPVFTVDLHPQKPGTYDFGWISTRKHTGSIKYVPTDPNSPYWEFTVDGYKIGKDSKELRPYRFQAIADTGTTLLLLPTGMVNDYYSKVKGADLDPYSGMMIVPCSADLPDWVIALGSYRGVVPGHYISYGNMNSTHCYGGIQSSDGIGFAIVGDVFLKAQFAVFDIGRSRIGFANKLTTPKP</sequence>
<comment type="caution">
    <text evidence="9">The sequence shown here is derived from an EMBL/GenBank/DDBJ whole genome shotgun (WGS) entry which is preliminary data.</text>
</comment>
<dbReference type="CDD" id="cd06097">
    <property type="entry name" value="Aspergillopepsin_like"/>
    <property type="match status" value="1"/>
</dbReference>
<dbReference type="InterPro" id="IPR001461">
    <property type="entry name" value="Aspartic_peptidase_A1"/>
</dbReference>
<keyword evidence="3 6" id="KW-0064">Aspartyl protease</keyword>
<evidence type="ECO:0000259" key="8">
    <source>
        <dbReference type="PROSITE" id="PS51767"/>
    </source>
</evidence>
<protein>
    <recommendedName>
        <fullName evidence="8">Peptidase A1 domain-containing protein</fullName>
    </recommendedName>
</protein>
<dbReference type="Gene3D" id="2.40.70.10">
    <property type="entry name" value="Acid Proteases"/>
    <property type="match status" value="2"/>
</dbReference>
<feature type="active site" evidence="5">
    <location>
        <position position="125"/>
    </location>
</feature>
<feature type="chain" id="PRO_5041328732" description="Peptidase A1 domain-containing protein" evidence="7">
    <location>
        <begin position="20"/>
        <end position="425"/>
    </location>
</feature>
<dbReference type="InterPro" id="IPR033121">
    <property type="entry name" value="PEPTIDASE_A1"/>
</dbReference>